<feature type="transmembrane region" description="Helical" evidence="8">
    <location>
        <begin position="50"/>
        <end position="70"/>
    </location>
</feature>
<comment type="similarity">
    <text evidence="2">Belongs to the major facilitator superfamily. EmrB family.</text>
</comment>
<dbReference type="Pfam" id="PF07690">
    <property type="entry name" value="MFS_1"/>
    <property type="match status" value="1"/>
</dbReference>
<dbReference type="CDD" id="cd17503">
    <property type="entry name" value="MFS_LmrB_MDR_like"/>
    <property type="match status" value="1"/>
</dbReference>
<evidence type="ECO:0000313" key="11">
    <source>
        <dbReference type="Proteomes" id="UP000563898"/>
    </source>
</evidence>
<feature type="transmembrane region" description="Helical" evidence="8">
    <location>
        <begin position="168"/>
        <end position="189"/>
    </location>
</feature>
<dbReference type="Gene3D" id="1.20.1720.10">
    <property type="entry name" value="Multidrug resistance protein D"/>
    <property type="match status" value="1"/>
</dbReference>
<accession>A0A846WR08</accession>
<dbReference type="InterPro" id="IPR011701">
    <property type="entry name" value="MFS"/>
</dbReference>
<evidence type="ECO:0000256" key="5">
    <source>
        <dbReference type="ARBA" id="ARBA00022692"/>
    </source>
</evidence>
<keyword evidence="6 8" id="KW-1133">Transmembrane helix</keyword>
<keyword evidence="5 8" id="KW-0812">Transmembrane</keyword>
<dbReference type="AlphaFoldDB" id="A0A846WR08"/>
<dbReference type="PROSITE" id="PS50850">
    <property type="entry name" value="MFS"/>
    <property type="match status" value="1"/>
</dbReference>
<dbReference type="GO" id="GO:0022857">
    <property type="term" value="F:transmembrane transporter activity"/>
    <property type="evidence" value="ECO:0007669"/>
    <property type="project" value="InterPro"/>
</dbReference>
<feature type="transmembrane region" description="Helical" evidence="8">
    <location>
        <begin position="101"/>
        <end position="125"/>
    </location>
</feature>
<feature type="transmembrane region" description="Helical" evidence="8">
    <location>
        <begin position="137"/>
        <end position="162"/>
    </location>
</feature>
<evidence type="ECO:0000256" key="1">
    <source>
        <dbReference type="ARBA" id="ARBA00004651"/>
    </source>
</evidence>
<protein>
    <submittedName>
        <fullName evidence="10">DHA2 family efflux MFS transporter permease subunit</fullName>
    </submittedName>
</protein>
<comment type="subcellular location">
    <subcellularLocation>
        <location evidence="1">Cell membrane</location>
        <topology evidence="1">Multi-pass membrane protein</topology>
    </subcellularLocation>
</comment>
<feature type="domain" description="Major facilitator superfamily (MFS) profile" evidence="9">
    <location>
        <begin position="12"/>
        <end position="474"/>
    </location>
</feature>
<keyword evidence="4" id="KW-1003">Cell membrane</keyword>
<keyword evidence="3" id="KW-0813">Transport</keyword>
<proteinExistence type="inferred from homology"/>
<keyword evidence="7 8" id="KW-0472">Membrane</keyword>
<dbReference type="InterPro" id="IPR004638">
    <property type="entry name" value="EmrB-like"/>
</dbReference>
<evidence type="ECO:0000256" key="8">
    <source>
        <dbReference type="SAM" id="Phobius"/>
    </source>
</evidence>
<feature type="transmembrane region" description="Helical" evidence="8">
    <location>
        <begin position="451"/>
        <end position="469"/>
    </location>
</feature>
<dbReference type="NCBIfam" id="TIGR00711">
    <property type="entry name" value="efflux_EmrB"/>
    <property type="match status" value="1"/>
</dbReference>
<feature type="transmembrane region" description="Helical" evidence="8">
    <location>
        <begin position="77"/>
        <end position="95"/>
    </location>
</feature>
<feature type="transmembrane region" description="Helical" evidence="8">
    <location>
        <begin position="12"/>
        <end position="38"/>
    </location>
</feature>
<feature type="transmembrane region" description="Helical" evidence="8">
    <location>
        <begin position="396"/>
        <end position="415"/>
    </location>
</feature>
<name>A0A846WR08_9ACTN</name>
<dbReference type="PANTHER" id="PTHR42718">
    <property type="entry name" value="MAJOR FACILITATOR SUPERFAMILY MULTIDRUG TRANSPORTER MFSC"/>
    <property type="match status" value="1"/>
</dbReference>
<gene>
    <name evidence="10" type="ORF">HGA05_21200</name>
</gene>
<evidence type="ECO:0000256" key="3">
    <source>
        <dbReference type="ARBA" id="ARBA00022448"/>
    </source>
</evidence>
<evidence type="ECO:0000256" key="7">
    <source>
        <dbReference type="ARBA" id="ARBA00023136"/>
    </source>
</evidence>
<dbReference type="GO" id="GO:0005886">
    <property type="term" value="C:plasma membrane"/>
    <property type="evidence" value="ECO:0007669"/>
    <property type="project" value="UniProtKB-SubCell"/>
</dbReference>
<dbReference type="PANTHER" id="PTHR42718:SF9">
    <property type="entry name" value="MAJOR FACILITATOR SUPERFAMILY MULTIDRUG TRANSPORTER MFSC"/>
    <property type="match status" value="1"/>
</dbReference>
<evidence type="ECO:0000256" key="2">
    <source>
        <dbReference type="ARBA" id="ARBA00008537"/>
    </source>
</evidence>
<dbReference type="EMBL" id="JAAXPC010000015">
    <property type="protein sequence ID" value="NKY04088.1"/>
    <property type="molecule type" value="Genomic_DNA"/>
</dbReference>
<feature type="transmembrane region" description="Helical" evidence="8">
    <location>
        <begin position="222"/>
        <end position="246"/>
    </location>
</feature>
<comment type="caution">
    <text evidence="10">The sequence shown here is derived from an EMBL/GenBank/DDBJ whole genome shotgun (WGS) entry which is preliminary data.</text>
</comment>
<organism evidence="10 11">
    <name type="scientific">Gordonia polyisoprenivorans</name>
    <dbReference type="NCBI Taxonomy" id="84595"/>
    <lineage>
        <taxon>Bacteria</taxon>
        <taxon>Bacillati</taxon>
        <taxon>Actinomycetota</taxon>
        <taxon>Actinomycetes</taxon>
        <taxon>Mycobacteriales</taxon>
        <taxon>Gordoniaceae</taxon>
        <taxon>Gordonia</taxon>
    </lineage>
</organism>
<feature type="transmembrane region" description="Helical" evidence="8">
    <location>
        <begin position="326"/>
        <end position="344"/>
    </location>
</feature>
<feature type="transmembrane region" description="Helical" evidence="8">
    <location>
        <begin position="196"/>
        <end position="216"/>
    </location>
</feature>
<feature type="transmembrane region" description="Helical" evidence="8">
    <location>
        <begin position="267"/>
        <end position="289"/>
    </location>
</feature>
<reference evidence="10 11" key="1">
    <citation type="submission" date="2020-04" db="EMBL/GenBank/DDBJ databases">
        <title>MicrobeNet Type strains.</title>
        <authorList>
            <person name="Nicholson A.C."/>
        </authorList>
    </citation>
    <scope>NUCLEOTIDE SEQUENCE [LARGE SCALE GENOMIC DNA]</scope>
    <source>
        <strain evidence="10 11">ATCC BAA-14</strain>
    </source>
</reference>
<feature type="transmembrane region" description="Helical" evidence="8">
    <location>
        <begin position="364"/>
        <end position="384"/>
    </location>
</feature>
<evidence type="ECO:0000259" key="9">
    <source>
        <dbReference type="PROSITE" id="PS50850"/>
    </source>
</evidence>
<evidence type="ECO:0000256" key="6">
    <source>
        <dbReference type="ARBA" id="ARBA00022989"/>
    </source>
</evidence>
<sequence length="493" mass="53165">MQTTREIKFWPMMMTMFLGSFVVMLSSSTINIALPYLMTNLHTDLDTAKWLITGFMLTMGTSAPLTAFLGERISYKRLYLIAIAGFSAASALVFVSNTIDMLIAIRFLQGFFGGVTIPATMAIVYQALPKKRLITAVSIWSIAPTLAPAVGPTVSGFLIQYFNWKAIFFINIPLGLIALILGVIFLPGYRLSADSALDIPGIVLSVLSSTVLLFAFSEGSALGWSSAIIVCTLIAGAVFLALFIFWELRAKSPVLNLRTFRYPTFTAGVVVGCIINIALYSGIFLTPIFLQNIQGLAPLDAALVLLPATICMAVLMPIVGRVYERIGALPLLLVGVFLIALGTWRMTQLSVTTSHDYVRIWMALRYIGLALATMPASNAGMITLPKELSGNGSSILNWTKQMFACLSIGVFSSLLTSRASNHISALSHGATSPAGLAAAHANGYVMGINDVYLVSCLVILIALPFSFLLRRRRKLHDSPVPPHAAAEVAPDPT</sequence>
<dbReference type="Proteomes" id="UP000563898">
    <property type="component" value="Unassembled WGS sequence"/>
</dbReference>
<evidence type="ECO:0000256" key="4">
    <source>
        <dbReference type="ARBA" id="ARBA00022475"/>
    </source>
</evidence>
<dbReference type="InterPro" id="IPR036259">
    <property type="entry name" value="MFS_trans_sf"/>
</dbReference>
<feature type="transmembrane region" description="Helical" evidence="8">
    <location>
        <begin position="301"/>
        <end position="319"/>
    </location>
</feature>
<dbReference type="Gene3D" id="1.20.1250.20">
    <property type="entry name" value="MFS general substrate transporter like domains"/>
    <property type="match status" value="1"/>
</dbReference>
<evidence type="ECO:0000313" key="10">
    <source>
        <dbReference type="EMBL" id="NKY04088.1"/>
    </source>
</evidence>
<dbReference type="SUPFAM" id="SSF103473">
    <property type="entry name" value="MFS general substrate transporter"/>
    <property type="match status" value="1"/>
</dbReference>
<dbReference type="InterPro" id="IPR020846">
    <property type="entry name" value="MFS_dom"/>
</dbReference>